<accession>A0A2P2P308</accession>
<evidence type="ECO:0000313" key="2">
    <source>
        <dbReference type="EMBL" id="MBX49011.1"/>
    </source>
</evidence>
<dbReference type="AlphaFoldDB" id="A0A2P2P308"/>
<feature type="transmembrane region" description="Helical" evidence="1">
    <location>
        <begin position="36"/>
        <end position="56"/>
    </location>
</feature>
<keyword evidence="1" id="KW-0812">Transmembrane</keyword>
<name>A0A2P2P308_RHIMU</name>
<keyword evidence="1" id="KW-0472">Membrane</keyword>
<keyword evidence="1" id="KW-1133">Transmembrane helix</keyword>
<dbReference type="EMBL" id="GGEC01068527">
    <property type="protein sequence ID" value="MBX49011.1"/>
    <property type="molecule type" value="Transcribed_RNA"/>
</dbReference>
<reference evidence="2" key="1">
    <citation type="submission" date="2018-02" db="EMBL/GenBank/DDBJ databases">
        <title>Rhizophora mucronata_Transcriptome.</title>
        <authorList>
            <person name="Meera S.P."/>
            <person name="Sreeshan A."/>
            <person name="Augustine A."/>
        </authorList>
    </citation>
    <scope>NUCLEOTIDE SEQUENCE</scope>
    <source>
        <tissue evidence="2">Leaf</tissue>
    </source>
</reference>
<organism evidence="2">
    <name type="scientific">Rhizophora mucronata</name>
    <name type="common">Asiatic mangrove</name>
    <dbReference type="NCBI Taxonomy" id="61149"/>
    <lineage>
        <taxon>Eukaryota</taxon>
        <taxon>Viridiplantae</taxon>
        <taxon>Streptophyta</taxon>
        <taxon>Embryophyta</taxon>
        <taxon>Tracheophyta</taxon>
        <taxon>Spermatophyta</taxon>
        <taxon>Magnoliopsida</taxon>
        <taxon>eudicotyledons</taxon>
        <taxon>Gunneridae</taxon>
        <taxon>Pentapetalae</taxon>
        <taxon>rosids</taxon>
        <taxon>fabids</taxon>
        <taxon>Malpighiales</taxon>
        <taxon>Rhizophoraceae</taxon>
        <taxon>Rhizophora</taxon>
    </lineage>
</organism>
<evidence type="ECO:0000256" key="1">
    <source>
        <dbReference type="SAM" id="Phobius"/>
    </source>
</evidence>
<protein>
    <submittedName>
        <fullName evidence="2">Uncharacterized protein</fullName>
    </submittedName>
</protein>
<sequence length="74" mass="8791">MKHDQRKSFLNGFEMRLIEVIYLTFMRLLWQMNSGTAIFKLAAINFLSLTAGYSYIYDLFFYSKHMFASLFADL</sequence>
<proteinExistence type="predicted"/>